<keyword evidence="4 5" id="KW-0472">Membrane</keyword>
<comment type="caution">
    <text evidence="6">The sequence shown here is derived from an EMBL/GenBank/DDBJ whole genome shotgun (WGS) entry which is preliminary data.</text>
</comment>
<keyword evidence="2 5" id="KW-0812">Transmembrane</keyword>
<dbReference type="InterPro" id="IPR003339">
    <property type="entry name" value="ABC/ECF_trnsptr_transmembrane"/>
</dbReference>
<feature type="transmembrane region" description="Helical" evidence="5">
    <location>
        <begin position="141"/>
        <end position="168"/>
    </location>
</feature>
<accession>A0ABP9BDG2</accession>
<feature type="transmembrane region" description="Helical" evidence="5">
    <location>
        <begin position="67"/>
        <end position="87"/>
    </location>
</feature>
<evidence type="ECO:0000313" key="7">
    <source>
        <dbReference type="Proteomes" id="UP001500187"/>
    </source>
</evidence>
<evidence type="ECO:0000313" key="6">
    <source>
        <dbReference type="EMBL" id="GAA4793899.1"/>
    </source>
</evidence>
<feature type="transmembrane region" description="Helical" evidence="5">
    <location>
        <begin position="28"/>
        <end position="55"/>
    </location>
</feature>
<dbReference type="RefSeq" id="WP_345445390.1">
    <property type="nucleotide sequence ID" value="NZ_BAABKP010000001.1"/>
</dbReference>
<keyword evidence="7" id="KW-1185">Reference proteome</keyword>
<keyword evidence="3 5" id="KW-1133">Transmembrane helix</keyword>
<dbReference type="Pfam" id="PF02361">
    <property type="entry name" value="CbiQ"/>
    <property type="match status" value="1"/>
</dbReference>
<evidence type="ECO:0000256" key="1">
    <source>
        <dbReference type="ARBA" id="ARBA00004141"/>
    </source>
</evidence>
<evidence type="ECO:0000256" key="2">
    <source>
        <dbReference type="ARBA" id="ARBA00022692"/>
    </source>
</evidence>
<evidence type="ECO:0000256" key="5">
    <source>
        <dbReference type="SAM" id="Phobius"/>
    </source>
</evidence>
<comment type="subcellular location">
    <subcellularLocation>
        <location evidence="1">Membrane</location>
        <topology evidence="1">Multi-pass membrane protein</topology>
    </subcellularLocation>
</comment>
<sequence>MKLTNHLFGTYTPLDSPLHRLALKYKGAFIFLLALLLAATQHWGVGLGALLLVIALGFCARIPVSHWWQAVRSLWLLLAILTAYYLFSGKVETGADVLLTLLTMIFASKILLWSTPMPVIIDGFIWLCTPLRWVGGSPETVGLALALMVRSIPVIMDLWNALTVAVIARGVRVSSFRLFTPLVIATVAYSHETGDALAARGLDRPGH</sequence>
<protein>
    <submittedName>
        <fullName evidence="6">Energy-coupling factor transporter transmembrane protein EcfT</fullName>
    </submittedName>
</protein>
<feature type="transmembrane region" description="Helical" evidence="5">
    <location>
        <begin position="99"/>
        <end position="121"/>
    </location>
</feature>
<dbReference type="Proteomes" id="UP001500187">
    <property type="component" value="Unassembled WGS sequence"/>
</dbReference>
<dbReference type="EMBL" id="BAABKP010000001">
    <property type="protein sequence ID" value="GAA4793899.1"/>
    <property type="molecule type" value="Genomic_DNA"/>
</dbReference>
<evidence type="ECO:0000256" key="3">
    <source>
        <dbReference type="ARBA" id="ARBA00022989"/>
    </source>
</evidence>
<reference evidence="7" key="1">
    <citation type="journal article" date="2019" name="Int. J. Syst. Evol. Microbiol.">
        <title>The Global Catalogue of Microorganisms (GCM) 10K type strain sequencing project: providing services to taxonomists for standard genome sequencing and annotation.</title>
        <authorList>
            <consortium name="The Broad Institute Genomics Platform"/>
            <consortium name="The Broad Institute Genome Sequencing Center for Infectious Disease"/>
            <person name="Wu L."/>
            <person name="Ma J."/>
        </authorList>
    </citation>
    <scope>NUCLEOTIDE SEQUENCE [LARGE SCALE GENOMIC DNA]</scope>
    <source>
        <strain evidence="7">JCM 18541</strain>
    </source>
</reference>
<dbReference type="CDD" id="cd16914">
    <property type="entry name" value="EcfT"/>
    <property type="match status" value="1"/>
</dbReference>
<organism evidence="6 7">
    <name type="scientific">Rothia endophytica</name>
    <dbReference type="NCBI Taxonomy" id="1324766"/>
    <lineage>
        <taxon>Bacteria</taxon>
        <taxon>Bacillati</taxon>
        <taxon>Actinomycetota</taxon>
        <taxon>Actinomycetes</taxon>
        <taxon>Micrococcales</taxon>
        <taxon>Micrococcaceae</taxon>
        <taxon>Rothia</taxon>
    </lineage>
</organism>
<proteinExistence type="predicted"/>
<gene>
    <name evidence="6" type="ORF">GCM10023352_10840</name>
</gene>
<evidence type="ECO:0000256" key="4">
    <source>
        <dbReference type="ARBA" id="ARBA00023136"/>
    </source>
</evidence>
<name>A0ABP9BDG2_9MICC</name>